<name>A0A2T7FWK9_9RHOB</name>
<keyword evidence="1 2" id="KW-0732">Signal</keyword>
<dbReference type="RefSeq" id="WP_108640714.1">
    <property type="nucleotide sequence ID" value="NZ_QCYG01000005.1"/>
</dbReference>
<feature type="signal peptide" evidence="2">
    <location>
        <begin position="1"/>
        <end position="19"/>
    </location>
</feature>
<evidence type="ECO:0000259" key="3">
    <source>
        <dbReference type="Pfam" id="PF13778"/>
    </source>
</evidence>
<keyword evidence="5" id="KW-1185">Reference proteome</keyword>
<evidence type="ECO:0000256" key="1">
    <source>
        <dbReference type="ARBA" id="ARBA00022729"/>
    </source>
</evidence>
<dbReference type="Proteomes" id="UP000244817">
    <property type="component" value="Unassembled WGS sequence"/>
</dbReference>
<dbReference type="EMBL" id="QCYG01000005">
    <property type="protein sequence ID" value="PVA06553.1"/>
    <property type="molecule type" value="Genomic_DNA"/>
</dbReference>
<gene>
    <name evidence="4" type="ORF">DC363_08425</name>
</gene>
<comment type="caution">
    <text evidence="4">The sequence shown here is derived from an EMBL/GenBank/DDBJ whole genome shotgun (WGS) entry which is preliminary data.</text>
</comment>
<dbReference type="InterPro" id="IPR025232">
    <property type="entry name" value="DUF4174"/>
</dbReference>
<feature type="chain" id="PRO_5015545801" description="DUF4174 domain-containing protein" evidence="2">
    <location>
        <begin position="20"/>
        <end position="155"/>
    </location>
</feature>
<proteinExistence type="predicted"/>
<accession>A0A2T7FWK9</accession>
<evidence type="ECO:0000313" key="5">
    <source>
        <dbReference type="Proteomes" id="UP000244817"/>
    </source>
</evidence>
<dbReference type="AlphaFoldDB" id="A0A2T7FWK9"/>
<sequence>MIRLLALILWGAGATLAAAQDVDPPTPVEVWEAERTTIFDAAALTLEDFMWRARPVVVFADNPNDPRFQQQLELLAERPDDLADRDVIVIVDTDPSAASALRTRLRPRGFMLVIMGKDGQVELRKPAPWSAREISRSIDKMPLRQQEVETRRLDR</sequence>
<dbReference type="Pfam" id="PF13778">
    <property type="entry name" value="DUF4174"/>
    <property type="match status" value="1"/>
</dbReference>
<reference evidence="4 5" key="1">
    <citation type="submission" date="2018-04" db="EMBL/GenBank/DDBJ databases">
        <title>Pelagivirga bohaiensis gen. nov., sp. nov., a bacterium isolated from the Bohai Sea.</title>
        <authorList>
            <person name="Ji X."/>
        </authorList>
    </citation>
    <scope>NUCLEOTIDE SEQUENCE [LARGE SCALE GENOMIC DNA]</scope>
    <source>
        <strain evidence="4 5">BH-SD16</strain>
    </source>
</reference>
<protein>
    <recommendedName>
        <fullName evidence="3">DUF4174 domain-containing protein</fullName>
    </recommendedName>
</protein>
<feature type="domain" description="DUF4174" evidence="3">
    <location>
        <begin position="46"/>
        <end position="147"/>
    </location>
</feature>
<dbReference type="OrthoDB" id="7362103at2"/>
<organism evidence="4 5">
    <name type="scientific">Thalassorhabdomicrobium marinisediminis</name>
    <dbReference type="NCBI Taxonomy" id="2170577"/>
    <lineage>
        <taxon>Bacteria</taxon>
        <taxon>Pseudomonadati</taxon>
        <taxon>Pseudomonadota</taxon>
        <taxon>Alphaproteobacteria</taxon>
        <taxon>Rhodobacterales</taxon>
        <taxon>Paracoccaceae</taxon>
        <taxon>Thalassorhabdomicrobium</taxon>
    </lineage>
</organism>
<evidence type="ECO:0000256" key="2">
    <source>
        <dbReference type="SAM" id="SignalP"/>
    </source>
</evidence>
<evidence type="ECO:0000313" key="4">
    <source>
        <dbReference type="EMBL" id="PVA06553.1"/>
    </source>
</evidence>